<dbReference type="PANTHER" id="PTHR24043">
    <property type="entry name" value="SCAVENGER RECEPTOR CLASS F"/>
    <property type="match status" value="1"/>
</dbReference>
<keyword evidence="1" id="KW-0217">Developmental protein</keyword>
<feature type="compositionally biased region" description="Low complexity" evidence="7">
    <location>
        <begin position="392"/>
        <end position="406"/>
    </location>
</feature>
<sequence>MEILDLQGVTKLASTTILLANIPYTSNSLSCSTLPKGYPTCDALMRGAILQAGATGSVSSCSITVRCIEFSTTTLTFMDFYGAVSNTFFRSDSVAIWQSQAIVAFLALNQATGSSNNVVWILFTYLHVPIIVHSANGAASIAAIASNCSFMSVYPMEEGFFEPALAPLVIRPQLLTCTKVYQPGCWITNSFSRSLTITLTLSSTISLSNEHTSSPSTTAELSVSLSRGTASHENTRSGTSSLSHFSTLSSILSTSRTKSRSSWTMASPTLTSISRVPSKSLSTEEELTGTLSTSQSTTSSLSATLPSGSATHSVTRDVSRSHVTQSDPGSSSLSWTYTTSHRALTLSLSTGSLSVSLRTFTASVSASHRTVSISDYSQSKTLSAMWRTDTLSRSVSDSPSRSASFSHTGGEHSLLSTSRSESGMTRGESATISHFSSALSQSLTIRTTTTKPEGTVSISSSWFPSLSQSSTKTEHTSTRSKKATLSPDVTQKHDVSNTLSISRPILTESASNSDHVQPNCSHALPNTSFDFVSISADRSTVQYRTETHVWYKIPFTFTFTVSTANRDHDARASHLIDMFLEHSSTSPSSLLCEPASINFRFVFTPSLGGGTTADLQQFNETVQLRCTSISASVPLQLLYNIDAIDNMSSSYKSLKATVSLPPPSISTLSSSTVHIDGVSGCPLSVFPSTALCPLEGGVTLTFEGVGFDAIDAEEQSGASAVNDAGAILSMQSVPSTSLSFNDNATVAHYNSSNCTNLTVQSPSQLTCVLGPGRGSFARGGSTVIVWIHNRSITATTPSTAMALILYVPAVQCPTSITDTTVCSGNGKCNWSTGTCNCKRNDVDGYWQGDACQYCLDAYANSTSCRSACPLGETEQLVCSGHGVCSDGTCVQCDVPYTGSSCSTLCPQSTAGVCNGHGVCDFDGQCLCSGNWTGDICSACAEGWVGANCEQKCLSSAAGICNGHGECLPSTPGGIVPDAAAGCLCDANYCGSSCEASGNECFACSETYLYGPTCSGYCLGISSDRTKTCSGNGYCQNGTAGSGLCVCDSGYGHADCSQACPRSGAGAVCSGRGNCSAVDATCTCTVGFGGAGCELACPTGISKIAQMNGAASNSSATRTICSSQGVCNYTDATCTCTAGFFGAACEQKCSDQCKHGDCVVSKTPVASSPLCRCYQSLDLGFWSGSDCSVCSSAFTGAQCTVPCPLSTVNGLPCEGRGRCVLNTTSPSLAICDCTTATVGVWSGSTCSSCAPGYFGPTCSAQCPGSACSPCNGRGTCSDGLTGTGLCSCFGDVNSTMGSWRGAVCDNCAAGVFGPSCTGVCPRSSTGLICTSHGTCSDGVDGSGLCTCLTGFSGAACGTCAAGYYGNACTRCATLVATTSCSGHGTCDDGRSGTGACTCVVGFGGAHCGFPCPVLRGVTCGASGTCTAANVCACTSPTALGPDGTCSQCVPGRWGVASPSASCVGVCPPCLHGTCSVSSGLCVCAAGYWGPLCALTCPGGAANVCSGHGVCDTVSGVCTCANSTVAGFYTGAACSSCQAMYRSPQCNILCPGNASFGTPCTARGACWSGNCTCAAVATNDVVIVCGAACERTNTECLSTTQTCPMGYYGATCSSLCPGAVVAALAATTCSGHGLCDSNNGTCTCTNGYGGFSCSLSCPLSIPISSRSDSLTSQGRVALPCGGLNQGSCADYTTCSCTVGYWGDACDYECPGGASTPCSDHGECSASGFCTCDGSTYGAACEFACPGGIDAPCSLHGVCTATGACLCYANWTSGFYSGASCDRCATELVGAFCNVTSDARSGFVVGQECICAPGYVGPSCSIPCPGVTDNERNCSGHGVCRVAAATLGSSAGSAKCVCAANYYGATCETFCTPTNCQRRGLYRAQCNAQSGACECLNAVEGHFSGAACDTCTTMYWGAECDRLCPCNSRGSCNRYTGQCDCFAGQYGNGSYSGTSCSLCATGYIGIDCALNTELSFSSSSARYPATGSGTSTEFVVLRDTETSILYAGSLLYITAFTFDVWGTAVMTLVGRIQIPSINNNNISSSSSALRYLGLYNSTHVVAAVSGRPMSDGSALSRSVVVVVLYGTLVFTILLTSSLLCPEGQCQMDQRYQGLCSHEDCRLSMTY</sequence>
<evidence type="ECO:0000256" key="4">
    <source>
        <dbReference type="ARBA" id="ARBA00023157"/>
    </source>
</evidence>
<dbReference type="InterPro" id="IPR001774">
    <property type="entry name" value="DSL"/>
</dbReference>
<feature type="domain" description="DSL" evidence="10">
    <location>
        <begin position="890"/>
        <end position="936"/>
    </location>
</feature>
<dbReference type="EMBL" id="CYKH01000159">
    <property type="protein sequence ID" value="CUE73902.1"/>
    <property type="molecule type" value="Genomic_DNA"/>
</dbReference>
<dbReference type="Gene3D" id="2.170.300.10">
    <property type="entry name" value="Tie2 ligand-binding domain superfamily"/>
    <property type="match status" value="1"/>
</dbReference>
<dbReference type="OMA" id="CEPASIN"/>
<feature type="disulfide bond" evidence="5">
    <location>
        <begin position="1855"/>
        <end position="1864"/>
    </location>
</feature>
<evidence type="ECO:0000256" key="7">
    <source>
        <dbReference type="SAM" id="MobiDB-lite"/>
    </source>
</evidence>
<feature type="disulfide bond" evidence="6">
    <location>
        <begin position="927"/>
        <end position="936"/>
    </location>
</feature>
<dbReference type="OrthoDB" id="18487at2759"/>
<dbReference type="PROSITE" id="PS51051">
    <property type="entry name" value="DSL"/>
    <property type="match status" value="1"/>
</dbReference>
<evidence type="ECO:0000256" key="2">
    <source>
        <dbReference type="ARBA" id="ARBA00022536"/>
    </source>
</evidence>
<comment type="caution">
    <text evidence="5">Lacks conserved residue(s) required for the propagation of feature annotation.</text>
</comment>
<feature type="region of interest" description="Disordered" evidence="7">
    <location>
        <begin position="207"/>
        <end position="242"/>
    </location>
</feature>
<evidence type="ECO:0000256" key="1">
    <source>
        <dbReference type="ARBA" id="ARBA00022473"/>
    </source>
</evidence>
<feature type="transmembrane region" description="Helical" evidence="8">
    <location>
        <begin position="2076"/>
        <end position="2096"/>
    </location>
</feature>
<feature type="domain" description="EGF-like" evidence="9">
    <location>
        <begin position="1371"/>
        <end position="1407"/>
    </location>
</feature>
<evidence type="ECO:0000313" key="11">
    <source>
        <dbReference type="EMBL" id="CUE73902.1"/>
    </source>
</evidence>
<dbReference type="Gene3D" id="2.10.25.10">
    <property type="entry name" value="Laminin"/>
    <property type="match status" value="3"/>
</dbReference>
<evidence type="ECO:0000256" key="6">
    <source>
        <dbReference type="PROSITE-ProRule" id="PRU00377"/>
    </source>
</evidence>
<feature type="compositionally biased region" description="Low complexity" evidence="7">
    <location>
        <begin position="288"/>
        <end position="311"/>
    </location>
</feature>
<feature type="disulfide bond" evidence="6">
    <location>
        <begin position="892"/>
        <end position="901"/>
    </location>
</feature>
<feature type="domain" description="EGF-like" evidence="9">
    <location>
        <begin position="1112"/>
        <end position="1145"/>
    </location>
</feature>
<organism evidence="11 12">
    <name type="scientific">Bodo saltans</name>
    <name type="common">Flagellated protozoan</name>
    <dbReference type="NCBI Taxonomy" id="75058"/>
    <lineage>
        <taxon>Eukaryota</taxon>
        <taxon>Discoba</taxon>
        <taxon>Euglenozoa</taxon>
        <taxon>Kinetoplastea</taxon>
        <taxon>Metakinetoplastina</taxon>
        <taxon>Eubodonida</taxon>
        <taxon>Bodonidae</taxon>
        <taxon>Bodo</taxon>
    </lineage>
</organism>
<keyword evidence="4 5" id="KW-1015">Disulfide bond</keyword>
<proteinExistence type="predicted"/>
<feature type="disulfide bond" evidence="5">
    <location>
        <begin position="1135"/>
        <end position="1144"/>
    </location>
</feature>
<dbReference type="GO" id="GO:0005044">
    <property type="term" value="F:scavenger receptor activity"/>
    <property type="evidence" value="ECO:0007669"/>
    <property type="project" value="InterPro"/>
</dbReference>
<evidence type="ECO:0000259" key="9">
    <source>
        <dbReference type="PROSITE" id="PS50026"/>
    </source>
</evidence>
<dbReference type="SMART" id="SM00180">
    <property type="entry name" value="EGF_Lam"/>
    <property type="match status" value="6"/>
</dbReference>
<evidence type="ECO:0000313" key="12">
    <source>
        <dbReference type="Proteomes" id="UP000051952"/>
    </source>
</evidence>
<name>A0A0S4IRI1_BODSA</name>
<keyword evidence="8" id="KW-0472">Membrane</keyword>
<dbReference type="Proteomes" id="UP000051952">
    <property type="component" value="Unassembled WGS sequence"/>
</dbReference>
<keyword evidence="8" id="KW-1133">Transmembrane helix</keyword>
<evidence type="ECO:0000256" key="5">
    <source>
        <dbReference type="PROSITE-ProRule" id="PRU00076"/>
    </source>
</evidence>
<feature type="domain" description="EGF-like" evidence="9">
    <location>
        <begin position="1320"/>
        <end position="1356"/>
    </location>
</feature>
<dbReference type="SMART" id="SM00181">
    <property type="entry name" value="EGF"/>
    <property type="match status" value="21"/>
</dbReference>
<dbReference type="InterPro" id="IPR002049">
    <property type="entry name" value="LE_dom"/>
</dbReference>
<dbReference type="PROSITE" id="PS50026">
    <property type="entry name" value="EGF_3"/>
    <property type="match status" value="4"/>
</dbReference>
<feature type="region of interest" description="Disordered" evidence="7">
    <location>
        <begin position="274"/>
        <end position="334"/>
    </location>
</feature>
<dbReference type="InterPro" id="IPR000742">
    <property type="entry name" value="EGF"/>
</dbReference>
<keyword evidence="2 5" id="KW-0245">EGF-like domain</keyword>
<evidence type="ECO:0000259" key="10">
    <source>
        <dbReference type="PROSITE" id="PS51051"/>
    </source>
</evidence>
<dbReference type="VEuPathDB" id="TriTrypDB:BSAL_55495"/>
<dbReference type="GO" id="GO:0016020">
    <property type="term" value="C:membrane"/>
    <property type="evidence" value="ECO:0007669"/>
    <property type="project" value="InterPro"/>
</dbReference>
<dbReference type="GO" id="GO:0007154">
    <property type="term" value="P:cell communication"/>
    <property type="evidence" value="ECO:0007669"/>
    <property type="project" value="InterPro"/>
</dbReference>
<keyword evidence="3" id="KW-0677">Repeat</keyword>
<feature type="compositionally biased region" description="Polar residues" evidence="7">
    <location>
        <begin position="414"/>
        <end position="431"/>
    </location>
</feature>
<gene>
    <name evidence="11" type="ORF">BSAL_55495</name>
</gene>
<dbReference type="PROSITE" id="PS01248">
    <property type="entry name" value="EGF_LAM_1"/>
    <property type="match status" value="2"/>
</dbReference>
<feature type="region of interest" description="Disordered" evidence="7">
    <location>
        <begin position="392"/>
        <end position="431"/>
    </location>
</feature>
<dbReference type="InterPro" id="IPR042635">
    <property type="entry name" value="MEGF10/SREC1/2-like"/>
</dbReference>
<feature type="compositionally biased region" description="Polar residues" evidence="7">
    <location>
        <begin position="321"/>
        <end position="334"/>
    </location>
</feature>
<accession>A0A0S4IRI1</accession>
<dbReference type="PROSITE" id="PS00022">
    <property type="entry name" value="EGF_1"/>
    <property type="match status" value="9"/>
</dbReference>
<protein>
    <submittedName>
        <fullName evidence="11">Uncharacterized protein</fullName>
    </submittedName>
</protein>
<feature type="region of interest" description="Disordered" evidence="7">
    <location>
        <begin position="464"/>
        <end position="493"/>
    </location>
</feature>
<evidence type="ECO:0000256" key="8">
    <source>
        <dbReference type="SAM" id="Phobius"/>
    </source>
</evidence>
<evidence type="ECO:0000256" key="3">
    <source>
        <dbReference type="ARBA" id="ARBA00022737"/>
    </source>
</evidence>
<keyword evidence="8" id="KW-0812">Transmembrane</keyword>
<keyword evidence="12" id="KW-1185">Reference proteome</keyword>
<feature type="compositionally biased region" description="Polar residues" evidence="7">
    <location>
        <begin position="209"/>
        <end position="232"/>
    </location>
</feature>
<feature type="disulfide bond" evidence="5">
    <location>
        <begin position="1397"/>
        <end position="1406"/>
    </location>
</feature>
<feature type="domain" description="EGF-like" evidence="9">
    <location>
        <begin position="1827"/>
        <end position="1865"/>
    </location>
</feature>
<dbReference type="PANTHER" id="PTHR24043:SF8">
    <property type="entry name" value="EGF-LIKE DOMAIN-CONTAINING PROTEIN"/>
    <property type="match status" value="1"/>
</dbReference>
<reference evidence="12" key="1">
    <citation type="submission" date="2015-09" db="EMBL/GenBank/DDBJ databases">
        <authorList>
            <consortium name="Pathogen Informatics"/>
        </authorList>
    </citation>
    <scope>NUCLEOTIDE SEQUENCE [LARGE SCALE GENOMIC DNA]</scope>
    <source>
        <strain evidence="12">Lake Konstanz</strain>
    </source>
</reference>
<feature type="disulfide bond" evidence="5">
    <location>
        <begin position="1346"/>
        <end position="1355"/>
    </location>
</feature>